<protein>
    <submittedName>
        <fullName evidence="2">MBL fold metallo-hydrolase</fullName>
    </submittedName>
</protein>
<comment type="caution">
    <text evidence="2">The sequence shown here is derived from an EMBL/GenBank/DDBJ whole genome shotgun (WGS) entry which is preliminary data.</text>
</comment>
<sequence length="267" mass="30083">MKNLISTLMWICILILYISFLTPKDLVAILDVGQGDAILIQEGDIQVLVDGGPDSSILYELAKFMPVYDRRIEYIVITHTHDDHIVGILDVVNRYEVGEILYYPVCFENANYEFLIQSFPDMRKVGRGETIRLKTFNINILWPILNKEGRECVKSFNGNVNDDSLVLDFEFLNKKFLLMGDIESPVESTLLKEGLISKEYDILKAGHHCSKTSSSETFIKYVSPSLAVCSVGVENSFGHPSGETLGTYLRLGVQYLLTSQKGSIQIK</sequence>
<accession>A0A847ETP4</accession>
<dbReference type="Pfam" id="PF00753">
    <property type="entry name" value="Lactamase_B"/>
    <property type="match status" value="1"/>
</dbReference>
<evidence type="ECO:0000313" key="3">
    <source>
        <dbReference type="Proteomes" id="UP000554004"/>
    </source>
</evidence>
<dbReference type="InterPro" id="IPR036866">
    <property type="entry name" value="RibonucZ/Hydroxyglut_hydro"/>
</dbReference>
<keyword evidence="2" id="KW-0378">Hydrolase</keyword>
<dbReference type="CDD" id="cd07731">
    <property type="entry name" value="ComA-like_MBL-fold"/>
    <property type="match status" value="1"/>
</dbReference>
<dbReference type="InterPro" id="IPR035681">
    <property type="entry name" value="ComA-like_MBL"/>
</dbReference>
<organism evidence="2 3">
    <name type="scientific">Candidatus Dojkabacteria bacterium</name>
    <dbReference type="NCBI Taxonomy" id="2099670"/>
    <lineage>
        <taxon>Bacteria</taxon>
        <taxon>Candidatus Dojkabacteria</taxon>
    </lineage>
</organism>
<dbReference type="Proteomes" id="UP000554004">
    <property type="component" value="Unassembled WGS sequence"/>
</dbReference>
<reference evidence="2 3" key="1">
    <citation type="journal article" date="2020" name="Biotechnol. Biofuels">
        <title>New insights from the biogas microbiome by comprehensive genome-resolved metagenomics of nearly 1600 species originating from multiple anaerobic digesters.</title>
        <authorList>
            <person name="Campanaro S."/>
            <person name="Treu L."/>
            <person name="Rodriguez-R L.M."/>
            <person name="Kovalovszki A."/>
            <person name="Ziels R.M."/>
            <person name="Maus I."/>
            <person name="Zhu X."/>
            <person name="Kougias P.G."/>
            <person name="Basile A."/>
            <person name="Luo G."/>
            <person name="Schluter A."/>
            <person name="Konstantinidis K.T."/>
            <person name="Angelidaki I."/>
        </authorList>
    </citation>
    <scope>NUCLEOTIDE SEQUENCE [LARGE SCALE GENOMIC DNA]</scope>
    <source>
        <strain evidence="2">AS06rmzACSIP_421</strain>
    </source>
</reference>
<dbReference type="PANTHER" id="PTHR30619">
    <property type="entry name" value="DNA INTERNALIZATION/COMPETENCE PROTEIN COMEC/REC2"/>
    <property type="match status" value="1"/>
</dbReference>
<evidence type="ECO:0000313" key="2">
    <source>
        <dbReference type="EMBL" id="NLE30938.1"/>
    </source>
</evidence>
<dbReference type="InterPro" id="IPR001279">
    <property type="entry name" value="Metallo-B-lactamas"/>
</dbReference>
<gene>
    <name evidence="2" type="ORF">GX618_01535</name>
</gene>
<dbReference type="SUPFAM" id="SSF56281">
    <property type="entry name" value="Metallo-hydrolase/oxidoreductase"/>
    <property type="match status" value="1"/>
</dbReference>
<dbReference type="SMART" id="SM00849">
    <property type="entry name" value="Lactamase_B"/>
    <property type="match status" value="1"/>
</dbReference>
<dbReference type="PANTHER" id="PTHR30619:SF1">
    <property type="entry name" value="RECOMBINATION PROTEIN 2"/>
    <property type="match status" value="1"/>
</dbReference>
<feature type="domain" description="Metallo-beta-lactamase" evidence="1">
    <location>
        <begin position="34"/>
        <end position="233"/>
    </location>
</feature>
<dbReference type="AlphaFoldDB" id="A0A847ETP4"/>
<dbReference type="GO" id="GO:0016787">
    <property type="term" value="F:hydrolase activity"/>
    <property type="evidence" value="ECO:0007669"/>
    <property type="project" value="UniProtKB-KW"/>
</dbReference>
<dbReference type="EMBL" id="JAAZAL010000054">
    <property type="protein sequence ID" value="NLE30938.1"/>
    <property type="molecule type" value="Genomic_DNA"/>
</dbReference>
<dbReference type="Gene3D" id="3.60.15.10">
    <property type="entry name" value="Ribonuclease Z/Hydroxyacylglutathione hydrolase-like"/>
    <property type="match status" value="1"/>
</dbReference>
<evidence type="ECO:0000259" key="1">
    <source>
        <dbReference type="SMART" id="SM00849"/>
    </source>
</evidence>
<name>A0A847ETP4_9BACT</name>
<proteinExistence type="predicted"/>
<dbReference type="InterPro" id="IPR052159">
    <property type="entry name" value="Competence_DNA_uptake"/>
</dbReference>